<dbReference type="Pfam" id="PF03602">
    <property type="entry name" value="Cons_hypoth95"/>
    <property type="match status" value="1"/>
</dbReference>
<evidence type="ECO:0000313" key="5">
    <source>
        <dbReference type="Proteomes" id="UP000198571"/>
    </source>
</evidence>
<dbReference type="PANTHER" id="PTHR43542:SF1">
    <property type="entry name" value="METHYLTRANSFERASE"/>
    <property type="match status" value="1"/>
</dbReference>
<keyword evidence="1 4" id="KW-0489">Methyltransferase</keyword>
<protein>
    <submittedName>
        <fullName evidence="4">16S rRNA (Guanine(966)-N(2))-methyltransferase RsmD</fullName>
    </submittedName>
</protein>
<evidence type="ECO:0000256" key="2">
    <source>
        <dbReference type="ARBA" id="ARBA00022679"/>
    </source>
</evidence>
<sequence length="189" mass="21215">MRVVSGQNKGLVLKSVPGKTTRPTSDKVKEAVFNMVGPYFKGGMMLDLYAGSGAMGIEAISRGMEKAVFVDRERKAVETVYTNIKAAGLEARAEVFRTEAHRALKALKKKSSQFRFIFLDPPYAKQKLNEELAFIDENELLQEDGFIVAEHSSKIFLESTFLNFSKQREETYGDTVITIFQSNRKEGSE</sequence>
<gene>
    <name evidence="4" type="ORF">SAMN05518684_12271</name>
</gene>
<dbReference type="SUPFAM" id="SSF53335">
    <property type="entry name" value="S-adenosyl-L-methionine-dependent methyltransferases"/>
    <property type="match status" value="1"/>
</dbReference>
<dbReference type="GO" id="GO:0008168">
    <property type="term" value="F:methyltransferase activity"/>
    <property type="evidence" value="ECO:0007669"/>
    <property type="project" value="UniProtKB-KW"/>
</dbReference>
<dbReference type="InterPro" id="IPR029063">
    <property type="entry name" value="SAM-dependent_MTases_sf"/>
</dbReference>
<organism evidence="4 5">
    <name type="scientific">Salipaludibacillus aurantiacus</name>
    <dbReference type="NCBI Taxonomy" id="1601833"/>
    <lineage>
        <taxon>Bacteria</taxon>
        <taxon>Bacillati</taxon>
        <taxon>Bacillota</taxon>
        <taxon>Bacilli</taxon>
        <taxon>Bacillales</taxon>
        <taxon>Bacillaceae</taxon>
    </lineage>
</organism>
<dbReference type="Proteomes" id="UP000198571">
    <property type="component" value="Unassembled WGS sequence"/>
</dbReference>
<evidence type="ECO:0000313" key="4">
    <source>
        <dbReference type="EMBL" id="SES39776.1"/>
    </source>
</evidence>
<dbReference type="RefSeq" id="WP_093055654.1">
    <property type="nucleotide sequence ID" value="NZ_FOGT01000022.1"/>
</dbReference>
<dbReference type="InterPro" id="IPR004398">
    <property type="entry name" value="RNA_MeTrfase_RsmD"/>
</dbReference>
<evidence type="ECO:0000256" key="3">
    <source>
        <dbReference type="SAM" id="MobiDB-lite"/>
    </source>
</evidence>
<dbReference type="PANTHER" id="PTHR43542">
    <property type="entry name" value="METHYLTRANSFERASE"/>
    <property type="match status" value="1"/>
</dbReference>
<reference evidence="5" key="1">
    <citation type="submission" date="2016-10" db="EMBL/GenBank/DDBJ databases">
        <authorList>
            <person name="Varghese N."/>
            <person name="Submissions S."/>
        </authorList>
    </citation>
    <scope>NUCLEOTIDE SEQUENCE [LARGE SCALE GENOMIC DNA]</scope>
    <source>
        <strain evidence="5">S9</strain>
    </source>
</reference>
<dbReference type="GO" id="GO:0031167">
    <property type="term" value="P:rRNA methylation"/>
    <property type="evidence" value="ECO:0007669"/>
    <property type="project" value="InterPro"/>
</dbReference>
<keyword evidence="2 4" id="KW-0808">Transferase</keyword>
<dbReference type="AlphaFoldDB" id="A0A1H9X0S7"/>
<dbReference type="Gene3D" id="3.40.50.150">
    <property type="entry name" value="Vaccinia Virus protein VP39"/>
    <property type="match status" value="1"/>
</dbReference>
<dbReference type="OrthoDB" id="9803017at2"/>
<dbReference type="STRING" id="1601833.SAMN05518684_12271"/>
<keyword evidence="5" id="KW-1185">Reference proteome</keyword>
<accession>A0A1H9X0S7</accession>
<dbReference type="PIRSF" id="PIRSF004553">
    <property type="entry name" value="CHP00095"/>
    <property type="match status" value="1"/>
</dbReference>
<evidence type="ECO:0000256" key="1">
    <source>
        <dbReference type="ARBA" id="ARBA00022603"/>
    </source>
</evidence>
<dbReference type="EMBL" id="FOGT01000022">
    <property type="protein sequence ID" value="SES39776.1"/>
    <property type="molecule type" value="Genomic_DNA"/>
</dbReference>
<name>A0A1H9X0S7_9BACI</name>
<dbReference type="CDD" id="cd02440">
    <property type="entry name" value="AdoMet_MTases"/>
    <property type="match status" value="1"/>
</dbReference>
<dbReference type="NCBIfam" id="TIGR00095">
    <property type="entry name" value="16S rRNA (guanine(966)-N(2))-methyltransferase RsmD"/>
    <property type="match status" value="1"/>
</dbReference>
<proteinExistence type="predicted"/>
<feature type="region of interest" description="Disordered" evidence="3">
    <location>
        <begin position="1"/>
        <end position="24"/>
    </location>
</feature>